<proteinExistence type="predicted"/>
<dbReference type="Pfam" id="PF00534">
    <property type="entry name" value="Glycos_transf_1"/>
    <property type="match status" value="1"/>
</dbReference>
<feature type="domain" description="Glycosyl transferase family 1" evidence="1">
    <location>
        <begin position="99"/>
        <end position="235"/>
    </location>
</feature>
<evidence type="ECO:0000313" key="2">
    <source>
        <dbReference type="EMBL" id="MBY5630949.1"/>
    </source>
</evidence>
<dbReference type="GO" id="GO:0016757">
    <property type="term" value="F:glycosyltransferase activity"/>
    <property type="evidence" value="ECO:0007669"/>
    <property type="project" value="InterPro"/>
</dbReference>
<organism evidence="2 3">
    <name type="scientific">Rhizobium leguminosarum</name>
    <dbReference type="NCBI Taxonomy" id="384"/>
    <lineage>
        <taxon>Bacteria</taxon>
        <taxon>Pseudomonadati</taxon>
        <taxon>Pseudomonadota</taxon>
        <taxon>Alphaproteobacteria</taxon>
        <taxon>Hyphomicrobiales</taxon>
        <taxon>Rhizobiaceae</taxon>
        <taxon>Rhizobium/Agrobacterium group</taxon>
        <taxon>Rhizobium</taxon>
    </lineage>
</organism>
<reference evidence="2" key="1">
    <citation type="submission" date="2020-04" db="EMBL/GenBank/DDBJ databases">
        <title>Global-level population genomics supports evidence of horizontal gene transfer on evolution of Rhizobia in Lentils.</title>
        <authorList>
            <person name="Gai Y."/>
            <person name="Cook D."/>
            <person name="Riely B."/>
        </authorList>
    </citation>
    <scope>NUCLEOTIDE SEQUENCE</scope>
    <source>
        <strain evidence="2">Derici101B</strain>
    </source>
</reference>
<dbReference type="SUPFAM" id="SSF53756">
    <property type="entry name" value="UDP-Glycosyltransferase/glycogen phosphorylase"/>
    <property type="match status" value="1"/>
</dbReference>
<name>A0AAJ1AB49_RHILE</name>
<accession>A0AAJ1AB49</accession>
<gene>
    <name evidence="2" type="ORF">HFO42_23030</name>
</gene>
<dbReference type="CDD" id="cd03801">
    <property type="entry name" value="GT4_PimA-like"/>
    <property type="match status" value="1"/>
</dbReference>
<dbReference type="Proteomes" id="UP000825699">
    <property type="component" value="Unassembled WGS sequence"/>
</dbReference>
<dbReference type="InterPro" id="IPR001296">
    <property type="entry name" value="Glyco_trans_1"/>
</dbReference>
<dbReference type="AlphaFoldDB" id="A0AAJ1AB49"/>
<dbReference type="EMBL" id="JAAXEP010000012">
    <property type="protein sequence ID" value="MBY5630949.1"/>
    <property type="molecule type" value="Genomic_DNA"/>
</dbReference>
<dbReference type="Gene3D" id="3.40.50.2000">
    <property type="entry name" value="Glycogen Phosphorylase B"/>
    <property type="match status" value="1"/>
</dbReference>
<evidence type="ECO:0000313" key="3">
    <source>
        <dbReference type="Proteomes" id="UP000825699"/>
    </source>
</evidence>
<sequence length="269" mass="29464">MLGHIAAFGPPSILCVWGLGVSEDVLLACRSSFKIYNSIDAPALRVPFEVSRHFDLILTGSDWQSEAVCSRHPTIPTIIMPIGPEFASELTFRPIDIPKTYDVIYVAAAQAYKRHDILFRALAKLPGSTRALCVCGYGEMMDTLRSAVSELGINVDFIGPPGVPFAEVNRLMNQASIGVVCGIDDGAPAILTEYMLAGIPVLANSQLRCGLQFITPETGLVASPEKFHEGIRDMLARLETFKPREVVLANWTWPHSLRKLRPFIGGLTR</sequence>
<comment type="caution">
    <text evidence="2">The sequence shown here is derived from an EMBL/GenBank/DDBJ whole genome shotgun (WGS) entry which is preliminary data.</text>
</comment>
<evidence type="ECO:0000259" key="1">
    <source>
        <dbReference type="Pfam" id="PF00534"/>
    </source>
</evidence>
<protein>
    <submittedName>
        <fullName evidence="2">Glycosyltransferase family 4 protein</fullName>
    </submittedName>
</protein>
<dbReference type="PANTHER" id="PTHR12526">
    <property type="entry name" value="GLYCOSYLTRANSFERASE"/>
    <property type="match status" value="1"/>
</dbReference>